<reference evidence="3" key="1">
    <citation type="submission" date="2016-11" db="UniProtKB">
        <authorList>
            <consortium name="WormBaseParasite"/>
        </authorList>
    </citation>
    <scope>IDENTIFICATION</scope>
</reference>
<proteinExistence type="predicted"/>
<dbReference type="Proteomes" id="UP000095283">
    <property type="component" value="Unplaced"/>
</dbReference>
<dbReference type="WBParaSite" id="Hba_16463">
    <property type="protein sequence ID" value="Hba_16463"/>
    <property type="gene ID" value="Hba_16463"/>
</dbReference>
<sequence length="76" mass="9059">MQGHILLITILSIVLMSLTETKSLLTNRDGLEDSFKLLDNILEEMLIREAEREEREQLRRIMKRHNDWERLGPIWG</sequence>
<protein>
    <submittedName>
        <fullName evidence="3">Envelope stress response membrane protein PspB</fullName>
    </submittedName>
</protein>
<name>A0A1I7XGL0_HETBA</name>
<evidence type="ECO:0000313" key="2">
    <source>
        <dbReference type="Proteomes" id="UP000095283"/>
    </source>
</evidence>
<keyword evidence="1" id="KW-0732">Signal</keyword>
<feature type="chain" id="PRO_5009311243" evidence="1">
    <location>
        <begin position="22"/>
        <end position="76"/>
    </location>
</feature>
<dbReference type="AlphaFoldDB" id="A0A1I7XGL0"/>
<keyword evidence="2" id="KW-1185">Reference proteome</keyword>
<accession>A0A1I7XGL0</accession>
<evidence type="ECO:0000313" key="3">
    <source>
        <dbReference type="WBParaSite" id="Hba_16463"/>
    </source>
</evidence>
<feature type="signal peptide" evidence="1">
    <location>
        <begin position="1"/>
        <end position="21"/>
    </location>
</feature>
<organism evidence="2 3">
    <name type="scientific">Heterorhabditis bacteriophora</name>
    <name type="common">Entomopathogenic nematode worm</name>
    <dbReference type="NCBI Taxonomy" id="37862"/>
    <lineage>
        <taxon>Eukaryota</taxon>
        <taxon>Metazoa</taxon>
        <taxon>Ecdysozoa</taxon>
        <taxon>Nematoda</taxon>
        <taxon>Chromadorea</taxon>
        <taxon>Rhabditida</taxon>
        <taxon>Rhabditina</taxon>
        <taxon>Rhabditomorpha</taxon>
        <taxon>Strongyloidea</taxon>
        <taxon>Heterorhabditidae</taxon>
        <taxon>Heterorhabditis</taxon>
    </lineage>
</organism>
<evidence type="ECO:0000256" key="1">
    <source>
        <dbReference type="SAM" id="SignalP"/>
    </source>
</evidence>